<evidence type="ECO:0000259" key="8">
    <source>
        <dbReference type="PROSITE" id="PS50097"/>
    </source>
</evidence>
<feature type="domain" description="TAZ-type" evidence="9">
    <location>
        <begin position="282"/>
        <end position="379"/>
    </location>
</feature>
<dbReference type="FunFam" id="1.20.1020.10:FF:000004">
    <property type="entry name" value="BTB/POZ and TAZ domain-containing protein 2"/>
    <property type="match status" value="1"/>
</dbReference>
<gene>
    <name evidence="10" type="ORF">HKW66_Vig0159280</name>
</gene>
<dbReference type="GO" id="GO:0012505">
    <property type="term" value="C:endomembrane system"/>
    <property type="evidence" value="ECO:0007669"/>
    <property type="project" value="UniProtKB-SubCell"/>
</dbReference>
<dbReference type="GO" id="GO:0042542">
    <property type="term" value="P:response to hydrogen peroxide"/>
    <property type="evidence" value="ECO:0007669"/>
    <property type="project" value="UniProtKB-ARBA"/>
</dbReference>
<comment type="caution">
    <text evidence="10">The sequence shown here is derived from an EMBL/GenBank/DDBJ whole genome shotgun (WGS) entry which is preliminary data.</text>
</comment>
<evidence type="ECO:0000256" key="5">
    <source>
        <dbReference type="ARBA" id="ARBA00022786"/>
    </source>
</evidence>
<feature type="compositionally biased region" description="Basic residues" evidence="7">
    <location>
        <begin position="1"/>
        <end position="15"/>
    </location>
</feature>
<dbReference type="KEGG" id="var:108334777"/>
<feature type="compositionally biased region" description="Low complexity" evidence="7">
    <location>
        <begin position="16"/>
        <end position="29"/>
    </location>
</feature>
<evidence type="ECO:0000259" key="9">
    <source>
        <dbReference type="PROSITE" id="PS50134"/>
    </source>
</evidence>
<dbReference type="SUPFAM" id="SSF57933">
    <property type="entry name" value="TAZ domain"/>
    <property type="match status" value="1"/>
</dbReference>
<evidence type="ECO:0000313" key="11">
    <source>
        <dbReference type="Proteomes" id="UP000743370"/>
    </source>
</evidence>
<evidence type="ECO:0000313" key="10">
    <source>
        <dbReference type="EMBL" id="KAG2375918.1"/>
    </source>
</evidence>
<dbReference type="OrthoDB" id="6359816at2759"/>
<evidence type="ECO:0000256" key="6">
    <source>
        <dbReference type="ARBA" id="ARBA00022833"/>
    </source>
</evidence>
<keyword evidence="5" id="KW-0833">Ubl conjugation pathway</keyword>
<accession>A0A8T0JJ19</accession>
<dbReference type="InterPro" id="IPR000210">
    <property type="entry name" value="BTB/POZ_dom"/>
</dbReference>
<keyword evidence="4" id="KW-0863">Zinc-finger</keyword>
<dbReference type="GO" id="GO:0006355">
    <property type="term" value="P:regulation of DNA-templated transcription"/>
    <property type="evidence" value="ECO:0007669"/>
    <property type="project" value="UniProtKB-ARBA"/>
</dbReference>
<dbReference type="PROSITE" id="PS50097">
    <property type="entry name" value="BTB"/>
    <property type="match status" value="1"/>
</dbReference>
<evidence type="ECO:0000256" key="2">
    <source>
        <dbReference type="ARBA" id="ARBA00004906"/>
    </source>
</evidence>
<dbReference type="InterPro" id="IPR035898">
    <property type="entry name" value="TAZ_dom_sf"/>
</dbReference>
<dbReference type="SMART" id="SM00225">
    <property type="entry name" value="BTB"/>
    <property type="match status" value="1"/>
</dbReference>
<name>A0A8T0JJ19_PHAAN</name>
<dbReference type="InterPro" id="IPR000197">
    <property type="entry name" value="Znf_TAZ"/>
</dbReference>
<comment type="subcellular location">
    <subcellularLocation>
        <location evidence="1">Endomembrane system</location>
        <topology evidence="1">Peripheral membrane protein</topology>
    </subcellularLocation>
</comment>
<protein>
    <submittedName>
        <fullName evidence="10">BTB/POZ and TAZ domain-containing protein</fullName>
    </submittedName>
</protein>
<proteinExistence type="predicted"/>
<reference evidence="10 11" key="1">
    <citation type="submission" date="2020-05" db="EMBL/GenBank/DDBJ databases">
        <title>Vigna angularis (adzuki bean) Var. LongXiaoDou No. 4 denovo assembly.</title>
        <authorList>
            <person name="Xiang H."/>
        </authorList>
    </citation>
    <scope>NUCLEOTIDE SEQUENCE [LARGE SCALE GENOMIC DNA]</scope>
    <source>
        <tissue evidence="10">Leaf</tissue>
    </source>
</reference>
<dbReference type="InterPro" id="IPR011333">
    <property type="entry name" value="SKP1/BTB/POZ_sf"/>
</dbReference>
<dbReference type="Gene3D" id="3.30.710.10">
    <property type="entry name" value="Potassium Channel Kv1.1, Chain A"/>
    <property type="match status" value="1"/>
</dbReference>
<dbReference type="SUPFAM" id="SSF54695">
    <property type="entry name" value="POZ domain"/>
    <property type="match status" value="1"/>
</dbReference>
<dbReference type="Pfam" id="PF02135">
    <property type="entry name" value="zf-TAZ"/>
    <property type="match status" value="1"/>
</dbReference>
<dbReference type="GO" id="GO:0009751">
    <property type="term" value="P:response to salicylic acid"/>
    <property type="evidence" value="ECO:0007669"/>
    <property type="project" value="UniProtKB-ARBA"/>
</dbReference>
<evidence type="ECO:0000256" key="3">
    <source>
        <dbReference type="ARBA" id="ARBA00022723"/>
    </source>
</evidence>
<dbReference type="CDD" id="cd14733">
    <property type="entry name" value="BACK"/>
    <property type="match status" value="1"/>
</dbReference>
<dbReference type="SMART" id="SM00551">
    <property type="entry name" value="ZnF_TAZ"/>
    <property type="match status" value="1"/>
</dbReference>
<dbReference type="GO" id="GO:0005516">
    <property type="term" value="F:calmodulin binding"/>
    <property type="evidence" value="ECO:0007669"/>
    <property type="project" value="UniProtKB-ARBA"/>
</dbReference>
<dbReference type="GO" id="GO:0008270">
    <property type="term" value="F:zinc ion binding"/>
    <property type="evidence" value="ECO:0007669"/>
    <property type="project" value="UniProtKB-KW"/>
</dbReference>
<dbReference type="AlphaFoldDB" id="A0A8T0JJ19"/>
<comment type="pathway">
    <text evidence="2">Protein modification; protein ubiquitination.</text>
</comment>
<dbReference type="PANTHER" id="PTHR46287:SF11">
    <property type="entry name" value="BTB_POZ AND TAZ DOMAIN-CONTAINING PROTEIN 4"/>
    <property type="match status" value="1"/>
</dbReference>
<dbReference type="InterPro" id="IPR044513">
    <property type="entry name" value="BT1/2/3/4/5"/>
</dbReference>
<feature type="region of interest" description="Disordered" evidence="7">
    <location>
        <begin position="1"/>
        <end position="31"/>
    </location>
</feature>
<sequence>MTKKTRIQSGRHRKGLLPPLLVGLPSGSPCRRKEKRKTMTNMINDHSKSLQNVNKLIPISPPMSRSISINSFYDCKTSYNSKPRTQNNNDSSSRKDLWERLFYQGYKADVCINTNSGDVVYAHSNIIAMASPVLKGMLKQAHRHGRWRTISIIGVPHDAVQVFIRYLYTFRYEKEDMDEFVLHLLVLSHVYMVPHLKCECEQKLELGLLTMDNLVDVFQLALLCDVPRLSLICHRKILKNFKVVSESEGWKAMKLSHPLLEKEILESMINEETIKKERIRKMNERKVYLQLYEAMEALVHICKDGCRTIGPYDKDLQANQPCKYSACNGLELLVRHFAACKLRVPGGCVHCKRMWQLFELHSRLCVNPDDCRVPLCRNFKERISKQSKKDEIRWKILVENILRTRGIKIASCFLQQ</sequence>
<keyword evidence="6" id="KW-0862">Zinc</keyword>
<evidence type="ECO:0000256" key="7">
    <source>
        <dbReference type="SAM" id="MobiDB-lite"/>
    </source>
</evidence>
<evidence type="ECO:0000256" key="4">
    <source>
        <dbReference type="ARBA" id="ARBA00022771"/>
    </source>
</evidence>
<dbReference type="Gene3D" id="1.25.40.420">
    <property type="match status" value="1"/>
</dbReference>
<organism evidence="10 11">
    <name type="scientific">Phaseolus angularis</name>
    <name type="common">Azuki bean</name>
    <name type="synonym">Vigna angularis</name>
    <dbReference type="NCBI Taxonomy" id="3914"/>
    <lineage>
        <taxon>Eukaryota</taxon>
        <taxon>Viridiplantae</taxon>
        <taxon>Streptophyta</taxon>
        <taxon>Embryophyta</taxon>
        <taxon>Tracheophyta</taxon>
        <taxon>Spermatophyta</taxon>
        <taxon>Magnoliopsida</taxon>
        <taxon>eudicotyledons</taxon>
        <taxon>Gunneridae</taxon>
        <taxon>Pentapetalae</taxon>
        <taxon>rosids</taxon>
        <taxon>fabids</taxon>
        <taxon>Fabales</taxon>
        <taxon>Fabaceae</taxon>
        <taxon>Papilionoideae</taxon>
        <taxon>50 kb inversion clade</taxon>
        <taxon>NPAAA clade</taxon>
        <taxon>indigoferoid/millettioid clade</taxon>
        <taxon>Phaseoleae</taxon>
        <taxon>Vigna</taxon>
    </lineage>
</organism>
<dbReference type="EMBL" id="JABFOF010000010">
    <property type="protein sequence ID" value="KAG2375918.1"/>
    <property type="molecule type" value="Genomic_DNA"/>
</dbReference>
<dbReference type="GO" id="GO:0009725">
    <property type="term" value="P:response to hormone"/>
    <property type="evidence" value="ECO:0007669"/>
    <property type="project" value="UniProtKB-ARBA"/>
</dbReference>
<dbReference type="PROSITE" id="PS50134">
    <property type="entry name" value="ZF_TAZ"/>
    <property type="match status" value="1"/>
</dbReference>
<feature type="domain" description="BTB" evidence="8">
    <location>
        <begin position="108"/>
        <end position="176"/>
    </location>
</feature>
<dbReference type="Proteomes" id="UP000743370">
    <property type="component" value="Unassembled WGS sequence"/>
</dbReference>
<dbReference type="FunFam" id="1.25.40.420:FF:000012">
    <property type="entry name" value="BTB/POZ and TAZ domain-containing protein 2"/>
    <property type="match status" value="1"/>
</dbReference>
<dbReference type="PANTHER" id="PTHR46287">
    <property type="entry name" value="BTB/POZ AND TAZ DOMAIN-CONTAINING PROTEIN 3-RELATED"/>
    <property type="match status" value="1"/>
</dbReference>
<dbReference type="Gene3D" id="1.20.1020.10">
    <property type="entry name" value="TAZ domain"/>
    <property type="match status" value="1"/>
</dbReference>
<dbReference type="Pfam" id="PF00651">
    <property type="entry name" value="BTB"/>
    <property type="match status" value="1"/>
</dbReference>
<keyword evidence="3" id="KW-0479">Metal-binding</keyword>
<evidence type="ECO:0000256" key="1">
    <source>
        <dbReference type="ARBA" id="ARBA00004184"/>
    </source>
</evidence>